<feature type="transmembrane region" description="Helical" evidence="11">
    <location>
        <begin position="88"/>
        <end position="108"/>
    </location>
</feature>
<evidence type="ECO:0000256" key="2">
    <source>
        <dbReference type="ARBA" id="ARBA00010867"/>
    </source>
</evidence>
<keyword evidence="11" id="KW-0811">Translocation</keyword>
<dbReference type="PANTHER" id="PTHR13032">
    <property type="entry name" value="MITOCHONDRIAL IMPORT INNER MEMBRANE TRANSLOCASE SUBUNIT TIM21"/>
    <property type="match status" value="1"/>
</dbReference>
<organism evidence="12 13">
    <name type="scientific">Didymella rabiei</name>
    <name type="common">Chickpea ascochyta blight fungus</name>
    <name type="synonym">Mycosphaerella rabiei</name>
    <dbReference type="NCBI Taxonomy" id="5454"/>
    <lineage>
        <taxon>Eukaryota</taxon>
        <taxon>Fungi</taxon>
        <taxon>Dikarya</taxon>
        <taxon>Ascomycota</taxon>
        <taxon>Pezizomycotina</taxon>
        <taxon>Dothideomycetes</taxon>
        <taxon>Pleosporomycetidae</taxon>
        <taxon>Pleosporales</taxon>
        <taxon>Pleosporineae</taxon>
        <taxon>Didymellaceae</taxon>
        <taxon>Ascochyta</taxon>
    </lineage>
</organism>
<keyword evidence="4 11" id="KW-0812">Transmembrane</keyword>
<keyword evidence="11" id="KW-0813">Transport</keyword>
<dbReference type="EMBL" id="JYNV01000274">
    <property type="protein sequence ID" value="KZM20599.1"/>
    <property type="molecule type" value="Genomic_DNA"/>
</dbReference>
<keyword evidence="9 11" id="KW-0472">Membrane</keyword>
<dbReference type="InterPro" id="IPR038552">
    <property type="entry name" value="Tim21_IMS_sf"/>
</dbReference>
<gene>
    <name evidence="12" type="ORF">ST47_g8258</name>
</gene>
<accession>A0A162ZH57</accession>
<comment type="function">
    <text evidence="10">Essential component of the TIM23 complex, a complex that mediates the translocation of transit peptide-containing proteins across the mitochondrial inner membrane. Required to keep the TOM and the TIM23 complexes in close contact. At some point, it is released from the TOM23 complex to allow protein translocation into the mitochondrial matrix.</text>
</comment>
<comment type="similarity">
    <text evidence="2 11">Belongs to the TIM21 family.</text>
</comment>
<dbReference type="InterPro" id="IPR013261">
    <property type="entry name" value="Tim21"/>
</dbReference>
<evidence type="ECO:0000313" key="13">
    <source>
        <dbReference type="Proteomes" id="UP000076837"/>
    </source>
</evidence>
<keyword evidence="8 11" id="KW-0496">Mitochondrion</keyword>
<sequence length="298" mass="33006">MTALYRPTEAISLLRPSLVLPRVQPSCMRRARAAFSTTRNAQATPSFPGSPAPMPPRKSITLTGDTGRVRWTELSPGEKVVRTTQQSFHFVVIAMGVLATAGVTYFLFSDVFSPNSKTAHFNHATDMIRQDPRCQKLLGDASQIAAFGEASWSRWARNRYITSTEETDKWGTDHLRFRFYVEGPLGQGVVNAHLVKKPSMDAFEYAELAVDVKGHRRIDLASKEKQDHVAPKIFGARWCPIVIPFSVHISLVALPSLSSNPSLAPCDNNHLTPSSLSTSQGCVHTFRTTWNTEALHDS</sequence>
<keyword evidence="13" id="KW-1185">Reference proteome</keyword>
<keyword evidence="7 11" id="KW-1133">Transmembrane helix</keyword>
<keyword evidence="6" id="KW-0809">Transit peptide</keyword>
<dbReference type="AlphaFoldDB" id="A0A162ZH57"/>
<name>A0A162ZH57_DIDRA</name>
<protein>
    <recommendedName>
        <fullName evidence="3 11">Mitochondrial import inner membrane translocase subunit Tim21</fullName>
    </recommendedName>
</protein>
<comment type="subunit">
    <text evidence="11">Component of the TIM23 complex.</text>
</comment>
<dbReference type="FunFam" id="3.10.450.320:FF:000002">
    <property type="entry name" value="Mitochondrial import inner membrane translocase subunit tim21"/>
    <property type="match status" value="1"/>
</dbReference>
<evidence type="ECO:0000256" key="10">
    <source>
        <dbReference type="ARBA" id="ARBA00060204"/>
    </source>
</evidence>
<evidence type="ECO:0000256" key="7">
    <source>
        <dbReference type="ARBA" id="ARBA00022989"/>
    </source>
</evidence>
<reference evidence="12 13" key="1">
    <citation type="journal article" date="2016" name="Sci. Rep.">
        <title>Draft genome sequencing and secretome analysis of fungal phytopathogen Ascochyta rabiei provides insight into the necrotrophic effector repertoire.</title>
        <authorList>
            <person name="Verma S."/>
            <person name="Gazara R.K."/>
            <person name="Nizam S."/>
            <person name="Parween S."/>
            <person name="Chattopadhyay D."/>
            <person name="Verma P.K."/>
        </authorList>
    </citation>
    <scope>NUCLEOTIDE SEQUENCE [LARGE SCALE GENOMIC DNA]</scope>
    <source>
        <strain evidence="12 13">ArDII</strain>
    </source>
</reference>
<dbReference type="Proteomes" id="UP000076837">
    <property type="component" value="Unassembled WGS sequence"/>
</dbReference>
<evidence type="ECO:0000256" key="6">
    <source>
        <dbReference type="ARBA" id="ARBA00022946"/>
    </source>
</evidence>
<keyword evidence="11" id="KW-0653">Protein transport</keyword>
<dbReference type="STRING" id="5454.A0A162ZH57"/>
<proteinExistence type="inferred from homology"/>
<keyword evidence="5 11" id="KW-0999">Mitochondrion inner membrane</keyword>
<comment type="subcellular location">
    <subcellularLocation>
        <location evidence="1 11">Mitochondrion inner membrane</location>
        <topology evidence="1 11">Single-pass membrane protein</topology>
    </subcellularLocation>
</comment>
<evidence type="ECO:0000313" key="12">
    <source>
        <dbReference type="EMBL" id="KZM20599.1"/>
    </source>
</evidence>
<evidence type="ECO:0000256" key="5">
    <source>
        <dbReference type="ARBA" id="ARBA00022792"/>
    </source>
</evidence>
<dbReference type="PANTHER" id="PTHR13032:SF6">
    <property type="entry name" value="MITOCHONDRIAL IMPORT INNER MEMBRANE TRANSLOCASE SUBUNIT TIM21"/>
    <property type="match status" value="1"/>
</dbReference>
<evidence type="ECO:0000256" key="8">
    <source>
        <dbReference type="ARBA" id="ARBA00023128"/>
    </source>
</evidence>
<evidence type="ECO:0000256" key="3">
    <source>
        <dbReference type="ARBA" id="ARBA00020726"/>
    </source>
</evidence>
<evidence type="ECO:0000256" key="1">
    <source>
        <dbReference type="ARBA" id="ARBA00004434"/>
    </source>
</evidence>
<comment type="caution">
    <text evidence="12">The sequence shown here is derived from an EMBL/GenBank/DDBJ whole genome shotgun (WGS) entry which is preliminary data.</text>
</comment>
<dbReference type="GO" id="GO:0005744">
    <property type="term" value="C:TIM23 mitochondrial import inner membrane translocase complex"/>
    <property type="evidence" value="ECO:0007669"/>
    <property type="project" value="UniProtKB-UniRule"/>
</dbReference>
<dbReference type="GO" id="GO:0030150">
    <property type="term" value="P:protein import into mitochondrial matrix"/>
    <property type="evidence" value="ECO:0007669"/>
    <property type="project" value="UniProtKB-UniRule"/>
</dbReference>
<evidence type="ECO:0000256" key="11">
    <source>
        <dbReference type="RuleBase" id="RU367142"/>
    </source>
</evidence>
<evidence type="ECO:0000256" key="9">
    <source>
        <dbReference type="ARBA" id="ARBA00023136"/>
    </source>
</evidence>
<dbReference type="Gene3D" id="3.10.450.320">
    <property type="entry name" value="Mitochondrial import inner membrane translocase subunit Tim21"/>
    <property type="match status" value="1"/>
</dbReference>
<evidence type="ECO:0000256" key="4">
    <source>
        <dbReference type="ARBA" id="ARBA00022692"/>
    </source>
</evidence>
<dbReference type="Pfam" id="PF08294">
    <property type="entry name" value="TIM21"/>
    <property type="match status" value="1"/>
</dbReference>